<evidence type="ECO:0000256" key="7">
    <source>
        <dbReference type="ARBA" id="ARBA00022692"/>
    </source>
</evidence>
<dbReference type="PANTHER" id="PTHR35091">
    <property type="entry name" value="FLAGELLAR PROTEIN FLIL"/>
    <property type="match status" value="1"/>
</dbReference>
<evidence type="ECO:0000256" key="3">
    <source>
        <dbReference type="ARBA" id="ARBA00008281"/>
    </source>
</evidence>
<dbReference type="AlphaFoldDB" id="A0A089PHM3"/>
<dbReference type="GO" id="GO:0071978">
    <property type="term" value="P:bacterial-type flagellum-dependent swarming motility"/>
    <property type="evidence" value="ECO:0007669"/>
    <property type="project" value="TreeGrafter"/>
</dbReference>
<dbReference type="EMBL" id="LDZF01000006">
    <property type="protein sequence ID" value="KMK14616.1"/>
    <property type="molecule type" value="Genomic_DNA"/>
</dbReference>
<dbReference type="NCBIfam" id="NF005435">
    <property type="entry name" value="PRK07021.1"/>
    <property type="match status" value="1"/>
</dbReference>
<comment type="similarity">
    <text evidence="3 11">Belongs to the FliL family.</text>
</comment>
<evidence type="ECO:0000256" key="6">
    <source>
        <dbReference type="ARBA" id="ARBA00022500"/>
    </source>
</evidence>
<evidence type="ECO:0000256" key="1">
    <source>
        <dbReference type="ARBA" id="ARBA00002254"/>
    </source>
</evidence>
<evidence type="ECO:0000256" key="9">
    <source>
        <dbReference type="ARBA" id="ARBA00022989"/>
    </source>
</evidence>
<protein>
    <recommendedName>
        <fullName evidence="4 11">Flagellar protein FliL</fullName>
    </recommendedName>
</protein>
<comment type="function">
    <text evidence="1 11">Controls the rotational direction of flagella during chemotaxis.</text>
</comment>
<evidence type="ECO:0000256" key="11">
    <source>
        <dbReference type="RuleBase" id="RU364125"/>
    </source>
</evidence>
<dbReference type="Pfam" id="PF03748">
    <property type="entry name" value="FliL"/>
    <property type="match status" value="1"/>
</dbReference>
<comment type="subcellular location">
    <subcellularLocation>
        <location evidence="11">Cell inner membrane</location>
    </subcellularLocation>
    <subcellularLocation>
        <location evidence="2">Cell membrane</location>
        <topology evidence="2">Single-pass membrane protein</topology>
    </subcellularLocation>
</comment>
<evidence type="ECO:0000256" key="8">
    <source>
        <dbReference type="ARBA" id="ARBA00022779"/>
    </source>
</evidence>
<keyword evidence="11" id="KW-0997">Cell inner membrane</keyword>
<accession>A0A089PHM3</accession>
<dbReference type="PROSITE" id="PS51257">
    <property type="entry name" value="PROKAR_LIPOPROTEIN"/>
    <property type="match status" value="1"/>
</dbReference>
<dbReference type="PATRIC" id="fig|61647.15.peg.4651"/>
<gene>
    <name evidence="12" type="ORF">ABW06_07125</name>
</gene>
<dbReference type="OrthoDB" id="2087278at2"/>
<dbReference type="InterPro" id="IPR005503">
    <property type="entry name" value="FliL"/>
</dbReference>
<keyword evidence="12" id="KW-0282">Flagellum</keyword>
<evidence type="ECO:0000256" key="10">
    <source>
        <dbReference type="ARBA" id="ARBA00023136"/>
    </source>
</evidence>
<name>A0A089PHM3_PLUGE</name>
<evidence type="ECO:0000256" key="4">
    <source>
        <dbReference type="ARBA" id="ARBA00021812"/>
    </source>
</evidence>
<proteinExistence type="inferred from homology"/>
<keyword evidence="12" id="KW-0969">Cilium</keyword>
<sequence>MKKKNQKAATGEKKNSLLVILLMLIAVGGCALAGYTFYEMKNLRGQVAGNSKAASGSKSAEVVAPIYVPMDTFTVSLKPEGEDLDRVLYVGITLRVNDEQSKKLAEQFLPDIRSRLFILLSHQTAKSLSTEEGKSNLIGIIKKELGKPVSPHQNIFVSDVLFNAFILR</sequence>
<dbReference type="STRING" id="61647.LG71_07530"/>
<keyword evidence="9" id="KW-1133">Transmembrane helix</keyword>
<organism evidence="12 13">
    <name type="scientific">Pluralibacter gergoviae</name>
    <name type="common">Enterobacter gergoviae</name>
    <dbReference type="NCBI Taxonomy" id="61647"/>
    <lineage>
        <taxon>Bacteria</taxon>
        <taxon>Pseudomonadati</taxon>
        <taxon>Pseudomonadota</taxon>
        <taxon>Gammaproteobacteria</taxon>
        <taxon>Enterobacterales</taxon>
        <taxon>Enterobacteriaceae</taxon>
        <taxon>Pluralibacter</taxon>
    </lineage>
</organism>
<dbReference type="GO" id="GO:0009425">
    <property type="term" value="C:bacterial-type flagellum basal body"/>
    <property type="evidence" value="ECO:0007669"/>
    <property type="project" value="InterPro"/>
</dbReference>
<dbReference type="eggNOG" id="COG1580">
    <property type="taxonomic scope" value="Bacteria"/>
</dbReference>
<evidence type="ECO:0000313" key="12">
    <source>
        <dbReference type="EMBL" id="KMK14616.1"/>
    </source>
</evidence>
<keyword evidence="6 11" id="KW-0145">Chemotaxis</keyword>
<dbReference type="RefSeq" id="WP_043081939.1">
    <property type="nucleotide sequence ID" value="NZ_CACVCI010000001.1"/>
</dbReference>
<reference evidence="12 13" key="1">
    <citation type="submission" date="2015-05" db="EMBL/GenBank/DDBJ databases">
        <title>Genome sequences of Pluralibacter gergoviae.</title>
        <authorList>
            <person name="Greninger A.L."/>
            <person name="Miller S."/>
        </authorList>
    </citation>
    <scope>NUCLEOTIDE SEQUENCE [LARGE SCALE GENOMIC DNA]</scope>
    <source>
        <strain evidence="12 13">JS81F13</strain>
    </source>
</reference>
<dbReference type="Proteomes" id="UP000036196">
    <property type="component" value="Unassembled WGS sequence"/>
</dbReference>
<evidence type="ECO:0000256" key="5">
    <source>
        <dbReference type="ARBA" id="ARBA00022475"/>
    </source>
</evidence>
<dbReference type="PANTHER" id="PTHR35091:SF2">
    <property type="entry name" value="FLAGELLAR PROTEIN FLIL"/>
    <property type="match status" value="1"/>
</dbReference>
<keyword evidence="10 11" id="KW-0472">Membrane</keyword>
<evidence type="ECO:0000313" key="13">
    <source>
        <dbReference type="Proteomes" id="UP000036196"/>
    </source>
</evidence>
<comment type="caution">
    <text evidence="12">The sequence shown here is derived from an EMBL/GenBank/DDBJ whole genome shotgun (WGS) entry which is preliminary data.</text>
</comment>
<keyword evidence="7" id="KW-0812">Transmembrane</keyword>
<keyword evidence="5" id="KW-1003">Cell membrane</keyword>
<dbReference type="GO" id="GO:0006935">
    <property type="term" value="P:chemotaxis"/>
    <property type="evidence" value="ECO:0007669"/>
    <property type="project" value="UniProtKB-KW"/>
</dbReference>
<keyword evidence="13" id="KW-1185">Reference proteome</keyword>
<dbReference type="KEGG" id="pge:LG71_07530"/>
<evidence type="ECO:0000256" key="2">
    <source>
        <dbReference type="ARBA" id="ARBA00004162"/>
    </source>
</evidence>
<keyword evidence="12" id="KW-0966">Cell projection</keyword>
<dbReference type="GO" id="GO:0005886">
    <property type="term" value="C:plasma membrane"/>
    <property type="evidence" value="ECO:0007669"/>
    <property type="project" value="UniProtKB-SubCell"/>
</dbReference>
<keyword evidence="8 11" id="KW-0283">Flagellar rotation</keyword>